<dbReference type="EMBL" id="JBJXBP010000008">
    <property type="protein sequence ID" value="KAL3813449.1"/>
    <property type="molecule type" value="Genomic_DNA"/>
</dbReference>
<dbReference type="Proteomes" id="UP001634393">
    <property type="component" value="Unassembled WGS sequence"/>
</dbReference>
<accession>A0ABD3RL50</accession>
<protein>
    <recommendedName>
        <fullName evidence="3">C2H2-type domain-containing protein</fullName>
    </recommendedName>
</protein>
<feature type="domain" description="C2H2-type" evidence="3">
    <location>
        <begin position="144"/>
        <end position="171"/>
    </location>
</feature>
<keyword evidence="1" id="KW-0863">Zinc-finger</keyword>
<dbReference type="PROSITE" id="PS00028">
    <property type="entry name" value="ZINC_FINGER_C2H2_1"/>
    <property type="match status" value="4"/>
</dbReference>
<dbReference type="AlphaFoldDB" id="A0ABD3RL50"/>
<comment type="caution">
    <text evidence="4">The sequence shown here is derived from an EMBL/GenBank/DDBJ whole genome shotgun (WGS) entry which is preliminary data.</text>
</comment>
<evidence type="ECO:0000256" key="1">
    <source>
        <dbReference type="PROSITE-ProRule" id="PRU00042"/>
    </source>
</evidence>
<dbReference type="PANTHER" id="PTHR46869">
    <property type="entry name" value="C2H2-LIKE ZINC FINGER PROTEIN"/>
    <property type="match status" value="1"/>
</dbReference>
<sequence length="391" mass="43941">MEEVVQEQRFYICKICNRSCVSGKSLGGHMRGHLALIYASKKAEENQLKSIETDQIQNFTKNQSNSNFLSEEKIKGSGDSDENNSYELRENPKKSWRMSDSKRVVSENGVSSCKQCGKEFPTIRALSGHMRWHSSKVHNSKGVHQCKECGKGFDSMRAMFGHMKTHSKKLKAPDESDDTVSNLFPIRRKRSRISIPNPCLDESDSEVMKVEVAATCLMMLSRGVSDWNRFNSVTESSGDDDDSTYFGDESSCKMSKISPHDRVSGSLFDDFAFSIADKNKMNIDTGISDDKLLLSIDNRIKQESGGVGVLSLETSKSKERECPICFKLFSSGQALGGHKRVHYTKEALSVQVNQESTFYLNFPVTDQVTKGLNLWWIESGLEDEEVPMLNN</sequence>
<evidence type="ECO:0000256" key="2">
    <source>
        <dbReference type="SAM" id="MobiDB-lite"/>
    </source>
</evidence>
<name>A0ABD3RL50_9LAMI</name>
<evidence type="ECO:0000313" key="5">
    <source>
        <dbReference type="Proteomes" id="UP001634393"/>
    </source>
</evidence>
<feature type="domain" description="C2H2-type" evidence="3">
    <location>
        <begin position="320"/>
        <end position="347"/>
    </location>
</feature>
<proteinExistence type="predicted"/>
<dbReference type="PROSITE" id="PS50157">
    <property type="entry name" value="ZINC_FINGER_C2H2_2"/>
    <property type="match status" value="3"/>
</dbReference>
<feature type="region of interest" description="Disordered" evidence="2">
    <location>
        <begin position="67"/>
        <end position="101"/>
    </location>
</feature>
<feature type="compositionally biased region" description="Basic and acidic residues" evidence="2">
    <location>
        <begin position="87"/>
        <end position="101"/>
    </location>
</feature>
<evidence type="ECO:0000313" key="4">
    <source>
        <dbReference type="EMBL" id="KAL3813449.1"/>
    </source>
</evidence>
<keyword evidence="1" id="KW-0862">Zinc</keyword>
<organism evidence="4 5">
    <name type="scientific">Penstemon smallii</name>
    <dbReference type="NCBI Taxonomy" id="265156"/>
    <lineage>
        <taxon>Eukaryota</taxon>
        <taxon>Viridiplantae</taxon>
        <taxon>Streptophyta</taxon>
        <taxon>Embryophyta</taxon>
        <taxon>Tracheophyta</taxon>
        <taxon>Spermatophyta</taxon>
        <taxon>Magnoliopsida</taxon>
        <taxon>eudicotyledons</taxon>
        <taxon>Gunneridae</taxon>
        <taxon>Pentapetalae</taxon>
        <taxon>asterids</taxon>
        <taxon>lamiids</taxon>
        <taxon>Lamiales</taxon>
        <taxon>Plantaginaceae</taxon>
        <taxon>Cheloneae</taxon>
        <taxon>Penstemon</taxon>
    </lineage>
</organism>
<feature type="domain" description="C2H2-type" evidence="3">
    <location>
        <begin position="111"/>
        <end position="138"/>
    </location>
</feature>
<keyword evidence="5" id="KW-1185">Reference proteome</keyword>
<reference evidence="4 5" key="1">
    <citation type="submission" date="2024-12" db="EMBL/GenBank/DDBJ databases">
        <title>The unique morphological basis and parallel evolutionary history of personate flowers in Penstemon.</title>
        <authorList>
            <person name="Depatie T.H."/>
            <person name="Wessinger C.A."/>
        </authorList>
    </citation>
    <scope>NUCLEOTIDE SEQUENCE [LARGE SCALE GENOMIC DNA]</scope>
    <source>
        <strain evidence="4">WTNN_2</strain>
        <tissue evidence="4">Leaf</tissue>
    </source>
</reference>
<dbReference type="SMART" id="SM00355">
    <property type="entry name" value="ZnF_C2H2"/>
    <property type="match status" value="4"/>
</dbReference>
<dbReference type="InterPro" id="IPR013087">
    <property type="entry name" value="Znf_C2H2_type"/>
</dbReference>
<dbReference type="PANTHER" id="PTHR46869:SF7">
    <property type="entry name" value="ZINC FINGER PROTEIN ZAT9-LIKE"/>
    <property type="match status" value="1"/>
</dbReference>
<dbReference type="SUPFAM" id="SSF57667">
    <property type="entry name" value="beta-beta-alpha zinc fingers"/>
    <property type="match status" value="1"/>
</dbReference>
<dbReference type="InterPro" id="IPR036236">
    <property type="entry name" value="Znf_C2H2_sf"/>
</dbReference>
<dbReference type="Gene3D" id="3.30.160.60">
    <property type="entry name" value="Classic Zinc Finger"/>
    <property type="match status" value="1"/>
</dbReference>
<gene>
    <name evidence="4" type="ORF">ACJIZ3_014717</name>
</gene>
<dbReference type="GO" id="GO:0008270">
    <property type="term" value="F:zinc ion binding"/>
    <property type="evidence" value="ECO:0007669"/>
    <property type="project" value="UniProtKB-KW"/>
</dbReference>
<evidence type="ECO:0000259" key="3">
    <source>
        <dbReference type="PROSITE" id="PS50157"/>
    </source>
</evidence>
<keyword evidence="1" id="KW-0479">Metal-binding</keyword>
<dbReference type="Pfam" id="PF13912">
    <property type="entry name" value="zf-C2H2_6"/>
    <property type="match status" value="4"/>
</dbReference>